<dbReference type="STRING" id="144197.ENSSPAP00000013509"/>
<dbReference type="Pfam" id="PF00665">
    <property type="entry name" value="rve"/>
    <property type="match status" value="1"/>
</dbReference>
<dbReference type="GO" id="GO:0003676">
    <property type="term" value="F:nucleic acid binding"/>
    <property type="evidence" value="ECO:0007669"/>
    <property type="project" value="InterPro"/>
</dbReference>
<dbReference type="PANTHER" id="PTHR37984:SF15">
    <property type="entry name" value="INTEGRASE CATALYTIC DOMAIN-CONTAINING PROTEIN"/>
    <property type="match status" value="1"/>
</dbReference>
<dbReference type="InterPro" id="IPR050951">
    <property type="entry name" value="Retrovirus_Pol_polyprotein"/>
</dbReference>
<sequence>MWTMLVLLNQDHPVPTACWPHVRLLQFRQVLPIPFQKVAADITELPVTSQGNRYALVITDYFRRYANLFPMKDQRAVTVAKIIFEDYVRQHGVPESIHTDQGRQFESDLIKHLCQLLGITKTRTTPYHSQSDGMVERLNRTLKDQLAKYIAQTGGEWDQFLPQVELAYNSSVHSSTGFSPFFLVHGREPNLPLDVILNCSPTVTSPTPGTPAAYATYLTSCLTHAFAGAAHTSALRKLCQKSQYDKKVVFHPHEPGDLVLLDDPAQKMNKLAPRWKGPFVILKRMTKDGHPSVTYEITDPRKAHSRTWIVHHNRLKCYKGTFITSAELEGKRRRRK</sequence>
<evidence type="ECO:0000313" key="2">
    <source>
        <dbReference type="Ensembl" id="ENSSPAP00000013509.1"/>
    </source>
</evidence>
<protein>
    <recommendedName>
        <fullName evidence="1">Integrase catalytic domain-containing protein</fullName>
    </recommendedName>
</protein>
<feature type="domain" description="Integrase catalytic" evidence="1">
    <location>
        <begin position="28"/>
        <end position="188"/>
    </location>
</feature>
<evidence type="ECO:0000259" key="1">
    <source>
        <dbReference type="PROSITE" id="PS50994"/>
    </source>
</evidence>
<dbReference type="PROSITE" id="PS50994">
    <property type="entry name" value="INTEGRASE"/>
    <property type="match status" value="1"/>
</dbReference>
<accession>A0A3B5A6B9</accession>
<dbReference type="Gene3D" id="3.30.420.10">
    <property type="entry name" value="Ribonuclease H-like superfamily/Ribonuclease H"/>
    <property type="match status" value="1"/>
</dbReference>
<reference evidence="2" key="1">
    <citation type="submission" date="2023-09" db="UniProtKB">
        <authorList>
            <consortium name="Ensembl"/>
        </authorList>
    </citation>
    <scope>IDENTIFICATION</scope>
</reference>
<dbReference type="PANTHER" id="PTHR37984">
    <property type="entry name" value="PROTEIN CBG26694"/>
    <property type="match status" value="1"/>
</dbReference>
<dbReference type="Ensembl" id="ENSSPAT00000013736.1">
    <property type="protein sequence ID" value="ENSSPAP00000013509.1"/>
    <property type="gene ID" value="ENSSPAG00000010231.1"/>
</dbReference>
<dbReference type="GO" id="GO:0015074">
    <property type="term" value="P:DNA integration"/>
    <property type="evidence" value="ECO:0007669"/>
    <property type="project" value="InterPro"/>
</dbReference>
<dbReference type="InterPro" id="IPR036397">
    <property type="entry name" value="RNaseH_sf"/>
</dbReference>
<dbReference type="InterPro" id="IPR012337">
    <property type="entry name" value="RNaseH-like_sf"/>
</dbReference>
<dbReference type="GeneTree" id="ENSGT00940000169353"/>
<dbReference type="FunFam" id="3.30.420.10:FF:000032">
    <property type="entry name" value="Retrovirus-related Pol polyprotein from transposon 297-like Protein"/>
    <property type="match status" value="1"/>
</dbReference>
<dbReference type="AlphaFoldDB" id="A0A3B5A6B9"/>
<proteinExistence type="predicted"/>
<name>A0A3B5A6B9_9TELE</name>
<dbReference type="SUPFAM" id="SSF53098">
    <property type="entry name" value="Ribonuclease H-like"/>
    <property type="match status" value="1"/>
</dbReference>
<organism evidence="2">
    <name type="scientific">Stegastes partitus</name>
    <name type="common">bicolor damselfish</name>
    <dbReference type="NCBI Taxonomy" id="144197"/>
    <lineage>
        <taxon>Eukaryota</taxon>
        <taxon>Metazoa</taxon>
        <taxon>Chordata</taxon>
        <taxon>Craniata</taxon>
        <taxon>Vertebrata</taxon>
        <taxon>Euteleostomi</taxon>
        <taxon>Actinopterygii</taxon>
        <taxon>Neopterygii</taxon>
        <taxon>Teleostei</taxon>
        <taxon>Neoteleostei</taxon>
        <taxon>Acanthomorphata</taxon>
        <taxon>Ovalentaria</taxon>
        <taxon>Pomacentridae</taxon>
        <taxon>Stegastes</taxon>
    </lineage>
</organism>
<dbReference type="Gene3D" id="2.30.30.850">
    <property type="match status" value="1"/>
</dbReference>
<dbReference type="InterPro" id="IPR001584">
    <property type="entry name" value="Integrase_cat-core"/>
</dbReference>